<reference evidence="1 2" key="1">
    <citation type="journal article" date="2022" name="Syst. Appl. Microbiol.">
        <title>Rhodopirellula aestuarii sp. nov., a novel member of the genus Rhodopirellula isolated from brackish sediments collected in the Tagus River estuary, Portugal.</title>
        <authorList>
            <person name="Vitorino I.R."/>
            <person name="Klimek D."/>
            <person name="Calusinska M."/>
            <person name="Lobo-da-Cunha A."/>
            <person name="Vasconcelos V."/>
            <person name="Lage O.M."/>
        </authorList>
    </citation>
    <scope>NUCLEOTIDE SEQUENCE [LARGE SCALE GENOMIC DNA]</scope>
    <source>
        <strain evidence="1 2">ICT_H3.1</strain>
    </source>
</reference>
<evidence type="ECO:0000313" key="2">
    <source>
        <dbReference type="Proteomes" id="UP001202961"/>
    </source>
</evidence>
<keyword evidence="1" id="KW-0548">Nucleotidyltransferase</keyword>
<proteinExistence type="predicted"/>
<accession>A0ABT0U5L1</accession>
<evidence type="ECO:0000313" key="1">
    <source>
        <dbReference type="EMBL" id="MCM2372092.1"/>
    </source>
</evidence>
<dbReference type="EMBL" id="JAMQBK010000039">
    <property type="protein sequence ID" value="MCM2372092.1"/>
    <property type="molecule type" value="Genomic_DNA"/>
</dbReference>
<sequence>MKPDILAARALNAARIAHLPTYVAMRAMLDSRTDRERVSWIMNVAAGKASTRTEWRYYDFPILKELEKEGTAVYRDYTLGSPTTLLAEAHVLHLLSHSQAFAVPECVYSYHWPQQERSSRNYQYFFDGYTARNQKIAKLLSTNPDHVAVISDIRHFYPSVAWDVLQAKFERRLDRVEDRSTKSKAIRVLEGVRAIPGRGIPIGPDFAHLLGHVALEDVDTSLFSEFGERYLRYVDDLIVVCPAAEAKGVATTIASAVTESEFEVHEGKNDVVPAAAWLSDCPSMKDTDDEPAFNALIRDLTVYLMLKPKSFDSIRQIFEAEGFSIPLERLRTQSKYGPFRRFIHYRHLSGIVDIAKLYFWKDSDFLSRAIRVRNDLSDSLKGLLAVPVPANGMSRRWFVQKCRYHLNRLLYLLPQSSYGQIRSSIPDGSEFDEYRILLDALISGNVNAIARLPGRAVGFFCELTSEHGAPDKHPWEGMNERAVAESACAMALYFGWQFSADELSSMYEGSRTLLQACSTGVADRDQIRPHSYLDEVELLLRGTSTEDRHRYVQTRSDEDELIGLEGLWLGERNDFS</sequence>
<dbReference type="Proteomes" id="UP001202961">
    <property type="component" value="Unassembled WGS sequence"/>
</dbReference>
<comment type="caution">
    <text evidence="1">The sequence shown here is derived from an EMBL/GenBank/DDBJ whole genome shotgun (WGS) entry which is preliminary data.</text>
</comment>
<keyword evidence="1" id="KW-0695">RNA-directed DNA polymerase</keyword>
<organism evidence="1 2">
    <name type="scientific">Aporhodopirellula aestuarii</name>
    <dbReference type="NCBI Taxonomy" id="2950107"/>
    <lineage>
        <taxon>Bacteria</taxon>
        <taxon>Pseudomonadati</taxon>
        <taxon>Planctomycetota</taxon>
        <taxon>Planctomycetia</taxon>
        <taxon>Pirellulales</taxon>
        <taxon>Pirellulaceae</taxon>
        <taxon>Aporhodopirellula</taxon>
    </lineage>
</organism>
<name>A0ABT0U5L1_9BACT</name>
<keyword evidence="1" id="KW-0808">Transferase</keyword>
<gene>
    <name evidence="1" type="ORF">NB063_15915</name>
</gene>
<protein>
    <submittedName>
        <fullName evidence="1">RNA-directed DNA polymerase</fullName>
    </submittedName>
</protein>
<dbReference type="CDD" id="cd01646">
    <property type="entry name" value="RT_Bac_retron_I"/>
    <property type="match status" value="1"/>
</dbReference>
<keyword evidence="2" id="KW-1185">Reference proteome</keyword>
<dbReference type="GO" id="GO:0003964">
    <property type="term" value="F:RNA-directed DNA polymerase activity"/>
    <property type="evidence" value="ECO:0007669"/>
    <property type="project" value="UniProtKB-KW"/>
</dbReference>
<dbReference type="RefSeq" id="WP_250929717.1">
    <property type="nucleotide sequence ID" value="NZ_JAMQBK010000039.1"/>
</dbReference>